<dbReference type="EMBL" id="LT629750">
    <property type="protein sequence ID" value="SDS58298.1"/>
    <property type="molecule type" value="Genomic_DNA"/>
</dbReference>
<proteinExistence type="predicted"/>
<evidence type="ECO:0000313" key="2">
    <source>
        <dbReference type="Proteomes" id="UP000243904"/>
    </source>
</evidence>
<dbReference type="Pfam" id="PF11390">
    <property type="entry name" value="FdsD"/>
    <property type="match status" value="1"/>
</dbReference>
<keyword evidence="2" id="KW-1185">Reference proteome</keyword>
<protein>
    <submittedName>
        <fullName evidence="1">Formate dehydrogenase delta subunit</fullName>
    </submittedName>
</protein>
<dbReference type="Proteomes" id="UP000243904">
    <property type="component" value="Chromosome I"/>
</dbReference>
<organism evidence="1 2">
    <name type="scientific">Bradyrhizobium canariense</name>
    <dbReference type="NCBI Taxonomy" id="255045"/>
    <lineage>
        <taxon>Bacteria</taxon>
        <taxon>Pseudomonadati</taxon>
        <taxon>Pseudomonadota</taxon>
        <taxon>Alphaproteobacteria</taxon>
        <taxon>Hyphomicrobiales</taxon>
        <taxon>Nitrobacteraceae</taxon>
        <taxon>Bradyrhizobium</taxon>
    </lineage>
</organism>
<dbReference type="AlphaFoldDB" id="A0A1H1TDQ6"/>
<gene>
    <name evidence="1" type="ORF">SAMN05444158_2505</name>
</gene>
<name>A0A1H1TDQ6_9BRAD</name>
<dbReference type="InterPro" id="IPR021074">
    <property type="entry name" value="Formate_DH_dsu"/>
</dbReference>
<reference evidence="2" key="1">
    <citation type="submission" date="2016-10" db="EMBL/GenBank/DDBJ databases">
        <authorList>
            <person name="Varghese N."/>
            <person name="Submissions S."/>
        </authorList>
    </citation>
    <scope>NUCLEOTIDE SEQUENCE [LARGE SCALE GENOMIC DNA]</scope>
    <source>
        <strain evidence="2">GAS369</strain>
    </source>
</reference>
<evidence type="ECO:0000313" key="1">
    <source>
        <dbReference type="EMBL" id="SDS58298.1"/>
    </source>
</evidence>
<accession>A0A1H1TDQ6</accession>
<sequence>MPGELRRAFTDKGLSMSPDRLIYMANQIGSFFKSQGHDKAIPGIADHIHKFWDPRMRKAIFAHLDAGGAGLDPDVREALATLKKTAHA</sequence>